<dbReference type="Gramene" id="C.cajan_45845.t">
    <property type="protein sequence ID" value="C.cajan_45845.t"/>
    <property type="gene ID" value="C.cajan_45845"/>
</dbReference>
<feature type="domain" description="Glycosyl hydrolase family 81 N-terminal" evidence="1">
    <location>
        <begin position="6"/>
        <end position="63"/>
    </location>
</feature>
<dbReference type="EMBL" id="KQ484269">
    <property type="protein sequence ID" value="KYP36100.1"/>
    <property type="molecule type" value="Genomic_DNA"/>
</dbReference>
<dbReference type="STRING" id="3821.A0A151R0N0"/>
<accession>A0A151R0N0</accession>
<evidence type="ECO:0000259" key="1">
    <source>
        <dbReference type="Pfam" id="PF03639"/>
    </source>
</evidence>
<dbReference type="AlphaFoldDB" id="A0A151R0N0"/>
<feature type="non-terminal residue" evidence="2">
    <location>
        <position position="1"/>
    </location>
</feature>
<dbReference type="Proteomes" id="UP000075243">
    <property type="component" value="Unassembled WGS sequence"/>
</dbReference>
<dbReference type="InterPro" id="IPR005200">
    <property type="entry name" value="Endo-beta-glucanase"/>
</dbReference>
<dbReference type="GO" id="GO:0052861">
    <property type="term" value="F:endo-1,3(4)-beta-glucanase activity"/>
    <property type="evidence" value="ECO:0007669"/>
    <property type="project" value="InterPro"/>
</dbReference>
<dbReference type="Pfam" id="PF03639">
    <property type="entry name" value="Glyco_hydro_81"/>
    <property type="match status" value="1"/>
</dbReference>
<dbReference type="PANTHER" id="PTHR31983:SF22">
    <property type="entry name" value="GLUCAN ENDO-1,3-BETA-D-GLUCOSIDASE"/>
    <property type="match status" value="1"/>
</dbReference>
<evidence type="ECO:0000313" key="3">
    <source>
        <dbReference type="Proteomes" id="UP000075243"/>
    </source>
</evidence>
<dbReference type="PANTHER" id="PTHR31983">
    <property type="entry name" value="ENDO-1,3(4)-BETA-GLUCANASE 1"/>
    <property type="match status" value="1"/>
</dbReference>
<keyword evidence="3" id="KW-1185">Reference proteome</keyword>
<gene>
    <name evidence="2" type="ORF">KK1_042804</name>
</gene>
<proteinExistence type="predicted"/>
<organism evidence="2 3">
    <name type="scientific">Cajanus cajan</name>
    <name type="common">Pigeon pea</name>
    <name type="synonym">Cajanus indicus</name>
    <dbReference type="NCBI Taxonomy" id="3821"/>
    <lineage>
        <taxon>Eukaryota</taxon>
        <taxon>Viridiplantae</taxon>
        <taxon>Streptophyta</taxon>
        <taxon>Embryophyta</taxon>
        <taxon>Tracheophyta</taxon>
        <taxon>Spermatophyta</taxon>
        <taxon>Magnoliopsida</taxon>
        <taxon>eudicotyledons</taxon>
        <taxon>Gunneridae</taxon>
        <taxon>Pentapetalae</taxon>
        <taxon>rosids</taxon>
        <taxon>fabids</taxon>
        <taxon>Fabales</taxon>
        <taxon>Fabaceae</taxon>
        <taxon>Papilionoideae</taxon>
        <taxon>50 kb inversion clade</taxon>
        <taxon>NPAAA clade</taxon>
        <taxon>indigoferoid/millettioid clade</taxon>
        <taxon>Phaseoleae</taxon>
        <taxon>Cajanus</taxon>
    </lineage>
</organism>
<dbReference type="InterPro" id="IPR040451">
    <property type="entry name" value="GH81_N"/>
</dbReference>
<reference evidence="2" key="1">
    <citation type="journal article" date="2012" name="Nat. Biotechnol.">
        <title>Draft genome sequence of pigeonpea (Cajanus cajan), an orphan legume crop of resource-poor farmers.</title>
        <authorList>
            <person name="Varshney R.K."/>
            <person name="Chen W."/>
            <person name="Li Y."/>
            <person name="Bharti A.K."/>
            <person name="Saxena R.K."/>
            <person name="Schlueter J.A."/>
            <person name="Donoghue M.T."/>
            <person name="Azam S."/>
            <person name="Fan G."/>
            <person name="Whaley A.M."/>
            <person name="Farmer A.D."/>
            <person name="Sheridan J."/>
            <person name="Iwata A."/>
            <person name="Tuteja R."/>
            <person name="Penmetsa R.V."/>
            <person name="Wu W."/>
            <person name="Upadhyaya H.D."/>
            <person name="Yang S.P."/>
            <person name="Shah T."/>
            <person name="Saxena K.B."/>
            <person name="Michael T."/>
            <person name="McCombie W.R."/>
            <person name="Yang B."/>
            <person name="Zhang G."/>
            <person name="Yang H."/>
            <person name="Wang J."/>
            <person name="Spillane C."/>
            <person name="Cook D.R."/>
            <person name="May G.D."/>
            <person name="Xu X."/>
            <person name="Jackson S.A."/>
        </authorList>
    </citation>
    <scope>NUCLEOTIDE SEQUENCE [LARGE SCALE GENOMIC DNA]</scope>
</reference>
<evidence type="ECO:0000313" key="2">
    <source>
        <dbReference type="EMBL" id="KYP36100.1"/>
    </source>
</evidence>
<protein>
    <recommendedName>
        <fullName evidence="1">Glycosyl hydrolase family 81 N-terminal domain-containing protein</fullName>
    </recommendedName>
</protein>
<name>A0A151R0N0_CAJCA</name>
<sequence>EKNGFRDSLMLAHPLHLQLLSNEDSDLSHVTVLDDFEYRSIDGDLVGVVGNSWVLKTDPVFVTWHSTKGVPQVDPRDEIISSLFKDVEGLNLSSITTTSSFLYAGETFVGPHSLCFLDWMILLKSFVFSKAAIEASYLSGTFDGNGFLHDKKWGGIMVKQGSYDAGADHGFGVYNNHSTSEVVNAYYSAALIGLAYGDAILVALGSTLNFLYVLEGIYDNESAKRLKDFDNGNSLTNLLWWMHSRGD</sequence>